<proteinExistence type="inferred from homology"/>
<evidence type="ECO:0000313" key="7">
    <source>
        <dbReference type="Proteomes" id="UP000078561"/>
    </source>
</evidence>
<evidence type="ECO:0000256" key="2">
    <source>
        <dbReference type="ARBA" id="ARBA00022525"/>
    </source>
</evidence>
<name>A0A163JQR3_ABSGL</name>
<dbReference type="OMA" id="YPFAWPN"/>
<dbReference type="Proteomes" id="UP000078561">
    <property type="component" value="Unassembled WGS sequence"/>
</dbReference>
<dbReference type="AlphaFoldDB" id="A0A163JQR3"/>
<gene>
    <name evidence="6" type="primary">ABSGL_07694.1 scaffold 8929</name>
</gene>
<reference evidence="6" key="1">
    <citation type="submission" date="2016-04" db="EMBL/GenBank/DDBJ databases">
        <authorList>
            <person name="Evans L.H."/>
            <person name="Alamgir A."/>
            <person name="Owens N."/>
            <person name="Weber N.D."/>
            <person name="Virtaneva K."/>
            <person name="Barbian K."/>
            <person name="Babar A."/>
            <person name="Rosenke K."/>
        </authorList>
    </citation>
    <scope>NUCLEOTIDE SEQUENCE [LARGE SCALE GENOMIC DNA]</scope>
    <source>
        <strain evidence="6">CBS 101.48</strain>
    </source>
</reference>
<dbReference type="PANTHER" id="PTHR31279:SF58">
    <property type="entry name" value="PROTEIN EXORDIUM-LIKE 2"/>
    <property type="match status" value="1"/>
</dbReference>
<dbReference type="EMBL" id="LT553604">
    <property type="protein sequence ID" value="SAM01944.1"/>
    <property type="molecule type" value="Genomic_DNA"/>
</dbReference>
<dbReference type="InParanoid" id="A0A163JQR3"/>
<dbReference type="PANTHER" id="PTHR31279">
    <property type="entry name" value="PROTEIN EXORDIUM-LIKE 5"/>
    <property type="match status" value="1"/>
</dbReference>
<comment type="subcellular location">
    <subcellularLocation>
        <location evidence="1">Secreted</location>
    </subcellularLocation>
</comment>
<keyword evidence="3 5" id="KW-0732">Signal</keyword>
<dbReference type="OrthoDB" id="2016249at2759"/>
<evidence type="ECO:0000256" key="3">
    <source>
        <dbReference type="ARBA" id="ARBA00022729"/>
    </source>
</evidence>
<comment type="similarity">
    <text evidence="4">Belongs to the EXORDIUM family.</text>
</comment>
<evidence type="ECO:0000256" key="5">
    <source>
        <dbReference type="SAM" id="SignalP"/>
    </source>
</evidence>
<sequence length="301" mass="32355">MLLSSVGVFLMTALAGIVSGQQQTTTSSNGTSLNPVATQYGSTFKNAGGKVLTSFVNAYVIFYGDWSSANSTADQNTFLGFVDGISSTNWFSILKEYTDGNGNAVSGPLNLAAAVHDTGSAGLNLTDHNAHKTIILNAVKSGYLSENNQLDSNGVYILLLGPDVHDSEFCSTNCGYNSYSDQFQYLFIGYPGACPNFCTPPMNKDQSPNNSPSIDSVITLFSHEIQDVLTDPRMDAWSVRNGDQVVEVGDFCSGTGTSTEQWFGNLQKASNGGSYNLEFNDAKYLVQTVYSKEQNKCLLSK</sequence>
<organism evidence="6">
    <name type="scientific">Absidia glauca</name>
    <name type="common">Pin mould</name>
    <dbReference type="NCBI Taxonomy" id="4829"/>
    <lineage>
        <taxon>Eukaryota</taxon>
        <taxon>Fungi</taxon>
        <taxon>Fungi incertae sedis</taxon>
        <taxon>Mucoromycota</taxon>
        <taxon>Mucoromycotina</taxon>
        <taxon>Mucoromycetes</taxon>
        <taxon>Mucorales</taxon>
        <taxon>Cunninghamellaceae</taxon>
        <taxon>Absidia</taxon>
    </lineage>
</organism>
<dbReference type="GO" id="GO:0005576">
    <property type="term" value="C:extracellular region"/>
    <property type="evidence" value="ECO:0007669"/>
    <property type="project" value="UniProtKB-SubCell"/>
</dbReference>
<evidence type="ECO:0000256" key="1">
    <source>
        <dbReference type="ARBA" id="ARBA00004613"/>
    </source>
</evidence>
<evidence type="ECO:0000313" key="6">
    <source>
        <dbReference type="EMBL" id="SAM01944.1"/>
    </source>
</evidence>
<keyword evidence="7" id="KW-1185">Reference proteome</keyword>
<accession>A0A163JQR3</accession>
<protein>
    <recommendedName>
        <fullName evidence="8">Phosphate-induced protein 1</fullName>
    </recommendedName>
</protein>
<feature type="signal peptide" evidence="5">
    <location>
        <begin position="1"/>
        <end position="20"/>
    </location>
</feature>
<dbReference type="Pfam" id="PF04674">
    <property type="entry name" value="Phi_1"/>
    <property type="match status" value="1"/>
</dbReference>
<evidence type="ECO:0000256" key="4">
    <source>
        <dbReference type="ARBA" id="ARBA00023591"/>
    </source>
</evidence>
<feature type="chain" id="PRO_5007843446" description="Phosphate-induced protein 1" evidence="5">
    <location>
        <begin position="21"/>
        <end position="301"/>
    </location>
</feature>
<keyword evidence="2" id="KW-0964">Secreted</keyword>
<dbReference type="InterPro" id="IPR006766">
    <property type="entry name" value="EXORDIUM-like"/>
</dbReference>
<evidence type="ECO:0008006" key="8">
    <source>
        <dbReference type="Google" id="ProtNLM"/>
    </source>
</evidence>